<dbReference type="RefSeq" id="WP_077689307.1">
    <property type="nucleotide sequence ID" value="NZ_MCOK01000001.1"/>
</dbReference>
<feature type="transmembrane region" description="Helical" evidence="7">
    <location>
        <begin position="286"/>
        <end position="307"/>
    </location>
</feature>
<dbReference type="Proteomes" id="UP000189004">
    <property type="component" value="Unassembled WGS sequence"/>
</dbReference>
<dbReference type="EMBL" id="MCOK01000001">
    <property type="protein sequence ID" value="OOC52955.1"/>
    <property type="molecule type" value="Genomic_DNA"/>
</dbReference>
<feature type="transmembrane region" description="Helical" evidence="7">
    <location>
        <begin position="146"/>
        <end position="166"/>
    </location>
</feature>
<dbReference type="GO" id="GO:0055085">
    <property type="term" value="P:transmembrane transport"/>
    <property type="evidence" value="ECO:0007669"/>
    <property type="project" value="InterPro"/>
</dbReference>
<comment type="subcellular location">
    <subcellularLocation>
        <location evidence="1 7">Cell membrane</location>
        <topology evidence="1 7">Multi-pass membrane protein</topology>
    </subcellularLocation>
</comment>
<dbReference type="STRING" id="501010.NOSIN_03240"/>
<evidence type="ECO:0000256" key="1">
    <source>
        <dbReference type="ARBA" id="ARBA00004651"/>
    </source>
</evidence>
<feature type="transmembrane region" description="Helical" evidence="7">
    <location>
        <begin position="186"/>
        <end position="206"/>
    </location>
</feature>
<evidence type="ECO:0000256" key="5">
    <source>
        <dbReference type="ARBA" id="ARBA00022989"/>
    </source>
</evidence>
<name>A0A1V3BWU4_9ACTN</name>
<protein>
    <submittedName>
        <fullName evidence="10">Sugar ABC transporter permease</fullName>
    </submittedName>
</protein>
<keyword evidence="6 7" id="KW-0472">Membrane</keyword>
<dbReference type="SUPFAM" id="SSF161098">
    <property type="entry name" value="MetI-like"/>
    <property type="match status" value="1"/>
</dbReference>
<dbReference type="Gene3D" id="1.10.3720.10">
    <property type="entry name" value="MetI-like"/>
    <property type="match status" value="1"/>
</dbReference>
<dbReference type="PANTHER" id="PTHR32243:SF18">
    <property type="entry name" value="INNER MEMBRANE ABC TRANSPORTER PERMEASE PROTEIN YCJP"/>
    <property type="match status" value="1"/>
</dbReference>
<dbReference type="CDD" id="cd06261">
    <property type="entry name" value="TM_PBP2"/>
    <property type="match status" value="1"/>
</dbReference>
<dbReference type="InterPro" id="IPR035906">
    <property type="entry name" value="MetI-like_sf"/>
</dbReference>
<sequence>MTATDNTTRPAPDRPATGGAGAGATGRSGRVRRRSPARRLRSVPLYLAGVAVFLFSVFPVYWMVITAFKPVGEIFTRDQTVLPKAPTTEHFDRVLNGQLIPGVNFWQFLGNSLFVTVSAVAMGAFLSLLAAVAVARFRFRLRTTFIILLMVIQMVPMEAMIISIFINFRHLSDISGVELLGNLSGLLVVYTAVSLPITIMMLRGFVAAVPKELEEAAAIDGAGPWTVFWRILMPLVAPGLVAASIFAFITAWNEFIVALTFLGRSTDHYTLPLTLSYYFGRFGTEWGPIMAASTLLTIPVMLFFLFVQRRMVSGLTMGAVKG</sequence>
<dbReference type="OrthoDB" id="9794684at2"/>
<evidence type="ECO:0000256" key="4">
    <source>
        <dbReference type="ARBA" id="ARBA00022692"/>
    </source>
</evidence>
<evidence type="ECO:0000256" key="7">
    <source>
        <dbReference type="RuleBase" id="RU363032"/>
    </source>
</evidence>
<dbReference type="PANTHER" id="PTHR32243">
    <property type="entry name" value="MALTOSE TRANSPORT SYSTEM PERMEASE-RELATED"/>
    <property type="match status" value="1"/>
</dbReference>
<dbReference type="PROSITE" id="PS50928">
    <property type="entry name" value="ABC_TM1"/>
    <property type="match status" value="1"/>
</dbReference>
<gene>
    <name evidence="10" type="ORF">NOSIN_03240</name>
</gene>
<dbReference type="Pfam" id="PF00528">
    <property type="entry name" value="BPD_transp_1"/>
    <property type="match status" value="1"/>
</dbReference>
<accession>A0A1V3BWU4</accession>
<evidence type="ECO:0000313" key="11">
    <source>
        <dbReference type="Proteomes" id="UP000189004"/>
    </source>
</evidence>
<evidence type="ECO:0000256" key="3">
    <source>
        <dbReference type="ARBA" id="ARBA00022475"/>
    </source>
</evidence>
<comment type="similarity">
    <text evidence="7">Belongs to the binding-protein-dependent transport system permease family.</text>
</comment>
<dbReference type="InterPro" id="IPR050901">
    <property type="entry name" value="BP-dep_ABC_trans_perm"/>
</dbReference>
<feature type="transmembrane region" description="Helical" evidence="7">
    <location>
        <begin position="227"/>
        <end position="252"/>
    </location>
</feature>
<feature type="region of interest" description="Disordered" evidence="8">
    <location>
        <begin position="1"/>
        <end position="35"/>
    </location>
</feature>
<keyword evidence="4 7" id="KW-0812">Transmembrane</keyword>
<keyword evidence="2 7" id="KW-0813">Transport</keyword>
<dbReference type="GO" id="GO:0005886">
    <property type="term" value="C:plasma membrane"/>
    <property type="evidence" value="ECO:0007669"/>
    <property type="project" value="UniProtKB-SubCell"/>
</dbReference>
<feature type="domain" description="ABC transmembrane type-1" evidence="9">
    <location>
        <begin position="109"/>
        <end position="307"/>
    </location>
</feature>
<evidence type="ECO:0000256" key="6">
    <source>
        <dbReference type="ARBA" id="ARBA00023136"/>
    </source>
</evidence>
<dbReference type="InterPro" id="IPR000515">
    <property type="entry name" value="MetI-like"/>
</dbReference>
<proteinExistence type="inferred from homology"/>
<organism evidence="10 11">
    <name type="scientific">Nocardiopsis sinuspersici</name>
    <dbReference type="NCBI Taxonomy" id="501010"/>
    <lineage>
        <taxon>Bacteria</taxon>
        <taxon>Bacillati</taxon>
        <taxon>Actinomycetota</taxon>
        <taxon>Actinomycetes</taxon>
        <taxon>Streptosporangiales</taxon>
        <taxon>Nocardiopsidaceae</taxon>
        <taxon>Nocardiopsis</taxon>
    </lineage>
</organism>
<feature type="transmembrane region" description="Helical" evidence="7">
    <location>
        <begin position="43"/>
        <end position="64"/>
    </location>
</feature>
<feature type="transmembrane region" description="Helical" evidence="7">
    <location>
        <begin position="113"/>
        <end position="134"/>
    </location>
</feature>
<keyword evidence="3" id="KW-1003">Cell membrane</keyword>
<evidence type="ECO:0000313" key="10">
    <source>
        <dbReference type="EMBL" id="OOC52955.1"/>
    </source>
</evidence>
<reference evidence="11" key="1">
    <citation type="submission" date="2016-08" db="EMBL/GenBank/DDBJ databases">
        <authorList>
            <person name="Tokovenko B."/>
            <person name="Kalinowski J."/>
        </authorList>
    </citation>
    <scope>NUCLEOTIDE SEQUENCE [LARGE SCALE GENOMIC DNA]</scope>
    <source>
        <strain evidence="11">UTMC102</strain>
    </source>
</reference>
<keyword evidence="11" id="KW-1185">Reference proteome</keyword>
<evidence type="ECO:0000256" key="2">
    <source>
        <dbReference type="ARBA" id="ARBA00022448"/>
    </source>
</evidence>
<dbReference type="AlphaFoldDB" id="A0A1V3BWU4"/>
<evidence type="ECO:0000256" key="8">
    <source>
        <dbReference type="SAM" id="MobiDB-lite"/>
    </source>
</evidence>
<evidence type="ECO:0000259" key="9">
    <source>
        <dbReference type="PROSITE" id="PS50928"/>
    </source>
</evidence>
<comment type="caution">
    <text evidence="10">The sequence shown here is derived from an EMBL/GenBank/DDBJ whole genome shotgun (WGS) entry which is preliminary data.</text>
</comment>
<keyword evidence="5 7" id="KW-1133">Transmembrane helix</keyword>